<dbReference type="Gene3D" id="3.40.50.1240">
    <property type="entry name" value="Phosphoglycerate mutase-like"/>
    <property type="match status" value="1"/>
</dbReference>
<dbReference type="CDD" id="cd07067">
    <property type="entry name" value="HP_PGM_like"/>
    <property type="match status" value="1"/>
</dbReference>
<dbReference type="Proteomes" id="UP000244384">
    <property type="component" value="Chromosome"/>
</dbReference>
<dbReference type="InterPro" id="IPR013078">
    <property type="entry name" value="His_Pase_superF_clade-1"/>
</dbReference>
<accession>A0A5F2F022</accession>
<keyword evidence="2" id="KW-1185">Reference proteome</keyword>
<accession>A0A2S0WK39</accession>
<dbReference type="PANTHER" id="PTHR48100">
    <property type="entry name" value="BROAD-SPECIFICITY PHOSPHATASE YOR283W-RELATED"/>
    <property type="match status" value="1"/>
</dbReference>
<dbReference type="SUPFAM" id="SSF53254">
    <property type="entry name" value="Phosphoglycerate mutase-like"/>
    <property type="match status" value="1"/>
</dbReference>
<dbReference type="EMBL" id="CP026952">
    <property type="protein sequence ID" value="AWB91634.1"/>
    <property type="molecule type" value="Genomic_DNA"/>
</dbReference>
<name>A0A2S0WK39_9ACTN</name>
<dbReference type="InterPro" id="IPR050275">
    <property type="entry name" value="PGM_Phosphatase"/>
</dbReference>
<dbReference type="PROSITE" id="PS00175">
    <property type="entry name" value="PG_MUTASE"/>
    <property type="match status" value="1"/>
</dbReference>
<dbReference type="RefSeq" id="WP_108577280.1">
    <property type="nucleotide sequence ID" value="NZ_CP026952.1"/>
</dbReference>
<dbReference type="InterPro" id="IPR001345">
    <property type="entry name" value="PG/BPGM_mutase_AS"/>
</dbReference>
<dbReference type="GO" id="GO:0016791">
    <property type="term" value="F:phosphatase activity"/>
    <property type="evidence" value="ECO:0007669"/>
    <property type="project" value="TreeGrafter"/>
</dbReference>
<dbReference type="PANTHER" id="PTHR48100:SF58">
    <property type="entry name" value="PE-PGRS FAMILY PROTEIN PE_PGRS11"/>
    <property type="match status" value="1"/>
</dbReference>
<dbReference type="KEGG" id="aez:C3E78_05055"/>
<dbReference type="GO" id="GO:0005737">
    <property type="term" value="C:cytoplasm"/>
    <property type="evidence" value="ECO:0007669"/>
    <property type="project" value="TreeGrafter"/>
</dbReference>
<dbReference type="OrthoDB" id="9793115at2"/>
<reference evidence="2" key="1">
    <citation type="submission" date="2018-01" db="EMBL/GenBank/DDBJ databases">
        <authorList>
            <person name="Li J."/>
        </authorList>
    </citation>
    <scope>NUCLEOTIDE SEQUENCE [LARGE SCALE GENOMIC DNA]</scope>
    <source>
        <strain evidence="2">592</strain>
    </source>
</reference>
<protein>
    <submittedName>
        <fullName evidence="1">Histidine phosphatase family protein</fullName>
    </submittedName>
</protein>
<dbReference type="Pfam" id="PF00300">
    <property type="entry name" value="His_Phos_1"/>
    <property type="match status" value="1"/>
</dbReference>
<proteinExistence type="predicted"/>
<evidence type="ECO:0000313" key="2">
    <source>
        <dbReference type="Proteomes" id="UP000244384"/>
    </source>
</evidence>
<dbReference type="AlphaFoldDB" id="A0A2S0WK39"/>
<gene>
    <name evidence="1" type="ORF">C3E78_05055</name>
</gene>
<dbReference type="SMART" id="SM00855">
    <property type="entry name" value="PGAM"/>
    <property type="match status" value="1"/>
</dbReference>
<dbReference type="InterPro" id="IPR029033">
    <property type="entry name" value="His_PPase_superfam"/>
</dbReference>
<sequence>MRLILIRHGQTPANVEGILESTVPGPGLTELGHEQAEELVDALSGDTIDALFVSSMVRTHLTAAPLAADRGLEPIVRPGLQEISAGDVEGNTDEASVHQYVSTLLTWCGGHLDVRMPGGETGEEVIARFDEVVAEAEELGVGSVALVSHGAIIRAWCAARTLNVDLEFVSTHYVVNTGIVVVEGSSKDGWEVTAWLGESVSEAAARGVASDHSPAVEREDA</sequence>
<evidence type="ECO:0000313" key="1">
    <source>
        <dbReference type="EMBL" id="AWB91634.1"/>
    </source>
</evidence>
<organism evidence="1 2">
    <name type="scientific">Aeromicrobium chenweiae</name>
    <dbReference type="NCBI Taxonomy" id="2079793"/>
    <lineage>
        <taxon>Bacteria</taxon>
        <taxon>Bacillati</taxon>
        <taxon>Actinomycetota</taxon>
        <taxon>Actinomycetes</taxon>
        <taxon>Propionibacteriales</taxon>
        <taxon>Nocardioidaceae</taxon>
        <taxon>Aeromicrobium</taxon>
    </lineage>
</organism>